<dbReference type="PANTHER" id="PTHR43827:SF3">
    <property type="entry name" value="NADP-DEPENDENT OXIDOREDUCTASE DOMAIN-CONTAINING PROTEIN"/>
    <property type="match status" value="1"/>
</dbReference>
<accession>A0ABD5UR14</accession>
<evidence type="ECO:0000256" key="2">
    <source>
        <dbReference type="ARBA" id="ARBA00022857"/>
    </source>
</evidence>
<evidence type="ECO:0000313" key="5">
    <source>
        <dbReference type="EMBL" id="MFC6891588.1"/>
    </source>
</evidence>
<evidence type="ECO:0000259" key="4">
    <source>
        <dbReference type="Pfam" id="PF00248"/>
    </source>
</evidence>
<dbReference type="PROSITE" id="PS00062">
    <property type="entry name" value="ALDOKETO_REDUCTASE_2"/>
    <property type="match status" value="1"/>
</dbReference>
<dbReference type="PROSITE" id="PS00798">
    <property type="entry name" value="ALDOKETO_REDUCTASE_1"/>
    <property type="match status" value="1"/>
</dbReference>
<dbReference type="PRINTS" id="PR00069">
    <property type="entry name" value="ALDKETRDTASE"/>
</dbReference>
<reference evidence="5 6" key="1">
    <citation type="journal article" date="2019" name="Int. J. Syst. Evol. Microbiol.">
        <title>The Global Catalogue of Microorganisms (GCM) 10K type strain sequencing project: providing services to taxonomists for standard genome sequencing and annotation.</title>
        <authorList>
            <consortium name="The Broad Institute Genomics Platform"/>
            <consortium name="The Broad Institute Genome Sequencing Center for Infectious Disease"/>
            <person name="Wu L."/>
            <person name="Ma J."/>
        </authorList>
    </citation>
    <scope>NUCLEOTIDE SEQUENCE [LARGE SCALE GENOMIC DNA]</scope>
    <source>
        <strain evidence="5 6">SKJ47</strain>
    </source>
</reference>
<keyword evidence="3" id="KW-0560">Oxidoreductase</keyword>
<gene>
    <name evidence="5" type="ORF">ACFQE9_03010</name>
</gene>
<organism evidence="5 6">
    <name type="scientific">Halopenitus salinus</name>
    <dbReference type="NCBI Taxonomy" id="1198295"/>
    <lineage>
        <taxon>Archaea</taxon>
        <taxon>Methanobacteriati</taxon>
        <taxon>Methanobacteriota</taxon>
        <taxon>Stenosarchaea group</taxon>
        <taxon>Halobacteria</taxon>
        <taxon>Halobacteriales</taxon>
        <taxon>Haloferacaceae</taxon>
        <taxon>Halopenitus</taxon>
    </lineage>
</organism>
<keyword evidence="2" id="KW-0521">NADP</keyword>
<dbReference type="InterPro" id="IPR020471">
    <property type="entry name" value="AKR"/>
</dbReference>
<protein>
    <submittedName>
        <fullName evidence="5">Aldo/keto reductase</fullName>
    </submittedName>
</protein>
<dbReference type="EMBL" id="JBHSXL010000003">
    <property type="protein sequence ID" value="MFC6891588.1"/>
    <property type="molecule type" value="Genomic_DNA"/>
</dbReference>
<comment type="caution">
    <text evidence="5">The sequence shown here is derived from an EMBL/GenBank/DDBJ whole genome shotgun (WGS) entry which is preliminary data.</text>
</comment>
<dbReference type="InterPro" id="IPR018170">
    <property type="entry name" value="Aldo/ket_reductase_CS"/>
</dbReference>
<dbReference type="InterPro" id="IPR023210">
    <property type="entry name" value="NADP_OxRdtase_dom"/>
</dbReference>
<dbReference type="Pfam" id="PF00248">
    <property type="entry name" value="Aldo_ket_red"/>
    <property type="match status" value="1"/>
</dbReference>
<dbReference type="GO" id="GO:0016616">
    <property type="term" value="F:oxidoreductase activity, acting on the CH-OH group of donors, NAD or NADP as acceptor"/>
    <property type="evidence" value="ECO:0007669"/>
    <property type="project" value="UniProtKB-ARBA"/>
</dbReference>
<dbReference type="Proteomes" id="UP001596296">
    <property type="component" value="Unassembled WGS sequence"/>
</dbReference>
<comment type="similarity">
    <text evidence="1">Belongs to the aldo/keto reductase family.</text>
</comment>
<dbReference type="Gene3D" id="3.20.20.100">
    <property type="entry name" value="NADP-dependent oxidoreductase domain"/>
    <property type="match status" value="1"/>
</dbReference>
<sequence>MDETLPRIGLGTYSDDDAAQWTKNVRSALEAGYRHVDTAEVYGNEEYVGEGIAASDVDREDVFLATKSVHEEKPGPTREDVIAGVEGSLDRLGTDYVDLLYVHWPADLYDPETTLGAFEELREGGAVRNVGVSNFEPDQLDRAREVLDGPLFAHQVEMHPLLQQEHLQEYAARHDHWLVAYCPIARGRVYDVPVIREIAEECDATPAQVSLAWLLSKENVAAVPKAATPAHQRENLAALDLALDDGQVARIDALEREHRIIDRDYAPWNR</sequence>
<dbReference type="PANTHER" id="PTHR43827">
    <property type="entry name" value="2,5-DIKETO-D-GLUCONIC ACID REDUCTASE"/>
    <property type="match status" value="1"/>
</dbReference>
<dbReference type="PIRSF" id="PIRSF000097">
    <property type="entry name" value="AKR"/>
    <property type="match status" value="1"/>
</dbReference>
<evidence type="ECO:0000313" key="6">
    <source>
        <dbReference type="Proteomes" id="UP001596296"/>
    </source>
</evidence>
<evidence type="ECO:0000256" key="3">
    <source>
        <dbReference type="ARBA" id="ARBA00023002"/>
    </source>
</evidence>
<feature type="domain" description="NADP-dependent oxidoreductase" evidence="4">
    <location>
        <begin position="10"/>
        <end position="255"/>
    </location>
</feature>
<evidence type="ECO:0000256" key="1">
    <source>
        <dbReference type="ARBA" id="ARBA00007905"/>
    </source>
</evidence>
<dbReference type="SUPFAM" id="SSF51430">
    <property type="entry name" value="NAD(P)-linked oxidoreductase"/>
    <property type="match status" value="1"/>
</dbReference>
<dbReference type="RefSeq" id="WP_379740093.1">
    <property type="nucleotide sequence ID" value="NZ_JBHSVN010000001.1"/>
</dbReference>
<dbReference type="AlphaFoldDB" id="A0ABD5UR14"/>
<proteinExistence type="inferred from homology"/>
<dbReference type="InterPro" id="IPR036812">
    <property type="entry name" value="NAD(P)_OxRdtase_dom_sf"/>
</dbReference>
<name>A0ABD5UR14_9EURY</name>
<keyword evidence="6" id="KW-1185">Reference proteome</keyword>